<keyword evidence="5 13" id="KW-0819">tRNA processing</keyword>
<comment type="cofactor">
    <cofactor evidence="13">
        <name>[4Fe-4S] cluster</name>
        <dbReference type="ChEBI" id="CHEBI:49883"/>
    </cofactor>
    <text evidence="13">Binds 1 [4Fe-4S] cluster per subunit. The cluster is chelated by three Cys residues, the fourth Fe has a free coordination site that may bind a sulfur atom transferred from the persulfide of IscS.</text>
</comment>
<evidence type="ECO:0000256" key="2">
    <source>
        <dbReference type="ARBA" id="ARBA00022490"/>
    </source>
</evidence>
<dbReference type="Pfam" id="PF01171">
    <property type="entry name" value="ATP_bind_3"/>
    <property type="match status" value="1"/>
</dbReference>
<dbReference type="Proteomes" id="UP000226080">
    <property type="component" value="Unassembled WGS sequence"/>
</dbReference>
<evidence type="ECO:0000313" key="15">
    <source>
        <dbReference type="EMBL" id="PHO20607.1"/>
    </source>
</evidence>
<accession>A0A2G1DQ28</accession>
<dbReference type="InterPro" id="IPR012089">
    <property type="entry name" value="tRNA_Cyd_32_2_STrfase"/>
</dbReference>
<dbReference type="Gene3D" id="3.40.50.620">
    <property type="entry name" value="HUPs"/>
    <property type="match status" value="1"/>
</dbReference>
<evidence type="ECO:0000256" key="3">
    <source>
        <dbReference type="ARBA" id="ARBA00022555"/>
    </source>
</evidence>
<keyword evidence="9 13" id="KW-0460">Magnesium</keyword>
<evidence type="ECO:0000259" key="14">
    <source>
        <dbReference type="Pfam" id="PF01171"/>
    </source>
</evidence>
<comment type="pathway">
    <text evidence="13">tRNA modification.</text>
</comment>
<sequence length="352" mass="40243">MLHIYQYSLEKSCLSESSIIGLHNPRRFIYNMPPFTQSDTDNPMTITQTEKKKSYNFNKLQKRLRRNVGNAIADFNMIEEGDKVMVCLSGGKDSYTLLDILLNLQQNAPIKFRIVAVNLDQKQPGFPEHILPEYLKGIGVDYKIVEENTYGIVKEKIPEGKTTCSLCSRLRRGILYRTATELGATKIALGHHRDDMLATLFLNMFYGGKLKSMPPKLISDDGKQIVIRPLAYCKEKDIEKYAVAKAFPIIPCNLCGSQPNLQRQVVKEMLNSWDRQYPGRLETMFSAMQNITLSHLCDPKLFDFKGIKHGQLIEGVEGDTAFDEENITPIQFDDEDQADFSEHEMIDFKEVR</sequence>
<keyword evidence="10 13" id="KW-0694">RNA-binding</keyword>
<evidence type="ECO:0000256" key="6">
    <source>
        <dbReference type="ARBA" id="ARBA00022723"/>
    </source>
</evidence>
<comment type="miscellaneous">
    <text evidence="13">The thiolation reaction likely consists of two steps: a first activation step by ATP to form an adenylated intermediate of the target base of tRNA, and a second nucleophilic substitution step of the sulfur (S) atom supplied by the hydrosulfide attached to the Fe-S cluster.</text>
</comment>
<evidence type="ECO:0000256" key="11">
    <source>
        <dbReference type="ARBA" id="ARBA00023004"/>
    </source>
</evidence>
<dbReference type="InterPro" id="IPR011063">
    <property type="entry name" value="TilS/TtcA_N"/>
</dbReference>
<dbReference type="CDD" id="cd24138">
    <property type="entry name" value="TtcA-like"/>
    <property type="match status" value="1"/>
</dbReference>
<comment type="function">
    <text evidence="13">Catalyzes the ATP-dependent 2-thiolation of cytidine in position 32 of tRNA, to form 2-thiocytidine (s(2)C32). The sulfur atoms are provided by the cysteine/cysteine desulfurase (IscS) system.</text>
</comment>
<keyword evidence="4 13" id="KW-0808">Transferase</keyword>
<keyword evidence="12 13" id="KW-0411">Iron-sulfur</keyword>
<keyword evidence="3 13" id="KW-0820">tRNA-binding</keyword>
<dbReference type="InterPro" id="IPR014729">
    <property type="entry name" value="Rossmann-like_a/b/a_fold"/>
</dbReference>
<evidence type="ECO:0000313" key="16">
    <source>
        <dbReference type="Proteomes" id="UP000226080"/>
    </source>
</evidence>
<dbReference type="PANTHER" id="PTHR43686:SF1">
    <property type="entry name" value="AMINOTRAN_5 DOMAIN-CONTAINING PROTEIN"/>
    <property type="match status" value="1"/>
</dbReference>
<keyword evidence="7 13" id="KW-0547">Nucleotide-binding</keyword>
<evidence type="ECO:0000256" key="7">
    <source>
        <dbReference type="ARBA" id="ARBA00022741"/>
    </source>
</evidence>
<reference evidence="15 16" key="1">
    <citation type="submission" date="2017-10" db="EMBL/GenBank/DDBJ databases">
        <title>Draft genome sequences of Aggregatibacter actinomycetemcomitans strains 310a and 310b.</title>
        <authorList>
            <person name="May A.C."/>
            <person name="Ohta H."/>
            <person name="Maeda H."/>
            <person name="Kokeguchi S."/>
            <person name="Cugini C."/>
        </authorList>
    </citation>
    <scope>NUCLEOTIDE SEQUENCE [LARGE SCALE GENOMIC DNA]</scope>
    <source>
        <strain evidence="15 16">310b</strain>
    </source>
</reference>
<evidence type="ECO:0000256" key="10">
    <source>
        <dbReference type="ARBA" id="ARBA00022884"/>
    </source>
</evidence>
<keyword evidence="1 13" id="KW-0004">4Fe-4S</keyword>
<feature type="binding site" evidence="13">
    <location>
        <position position="255"/>
    </location>
    <ligand>
        <name>[4Fe-4S] cluster</name>
        <dbReference type="ChEBI" id="CHEBI:49883"/>
    </ligand>
</feature>
<gene>
    <name evidence="13" type="primary">ttcA</name>
    <name evidence="15" type="ORF">CQR80_06180</name>
</gene>
<evidence type="ECO:0000256" key="9">
    <source>
        <dbReference type="ARBA" id="ARBA00022842"/>
    </source>
</evidence>
<feature type="binding site" evidence="13">
    <location>
        <position position="167"/>
    </location>
    <ligand>
        <name>[4Fe-4S] cluster</name>
        <dbReference type="ChEBI" id="CHEBI:49883"/>
    </ligand>
</feature>
<evidence type="ECO:0000256" key="5">
    <source>
        <dbReference type="ARBA" id="ARBA00022694"/>
    </source>
</evidence>
<comment type="caution">
    <text evidence="15">The sequence shown here is derived from an EMBL/GenBank/DDBJ whole genome shotgun (WGS) entry which is preliminary data.</text>
</comment>
<name>A0A2G1DQ28_AGGAC</name>
<keyword evidence="2 13" id="KW-0963">Cytoplasm</keyword>
<protein>
    <recommendedName>
        <fullName evidence="13">tRNA-cytidine(32) 2-sulfurtransferase</fullName>
        <ecNumber evidence="13">2.8.1.-</ecNumber>
    </recommendedName>
    <alternativeName>
        <fullName evidence="13">Two-thiocytidine biosynthesis protein A</fullName>
    </alternativeName>
    <alternativeName>
        <fullName evidence="13">tRNA 2-thiocytidine biosynthesis protein TtcA</fullName>
    </alternativeName>
</protein>
<feature type="short sequence motif" description="PP-loop motif" evidence="13">
    <location>
        <begin position="89"/>
        <end position="94"/>
    </location>
</feature>
<comment type="catalytic activity">
    <reaction evidence="13">
        <text>cytidine(32) in tRNA + S-sulfanyl-L-cysteinyl-[cysteine desulfurase] + AH2 + ATP = 2-thiocytidine(32) in tRNA + L-cysteinyl-[cysteine desulfurase] + A + AMP + diphosphate + H(+)</text>
        <dbReference type="Rhea" id="RHEA:57048"/>
        <dbReference type="Rhea" id="RHEA-COMP:10288"/>
        <dbReference type="Rhea" id="RHEA-COMP:12157"/>
        <dbReference type="Rhea" id="RHEA-COMP:12158"/>
        <dbReference type="Rhea" id="RHEA-COMP:14821"/>
        <dbReference type="ChEBI" id="CHEBI:13193"/>
        <dbReference type="ChEBI" id="CHEBI:15378"/>
        <dbReference type="ChEBI" id="CHEBI:17499"/>
        <dbReference type="ChEBI" id="CHEBI:29950"/>
        <dbReference type="ChEBI" id="CHEBI:30616"/>
        <dbReference type="ChEBI" id="CHEBI:33019"/>
        <dbReference type="ChEBI" id="CHEBI:61963"/>
        <dbReference type="ChEBI" id="CHEBI:82748"/>
        <dbReference type="ChEBI" id="CHEBI:141453"/>
        <dbReference type="ChEBI" id="CHEBI:456215"/>
    </reaction>
</comment>
<evidence type="ECO:0000256" key="12">
    <source>
        <dbReference type="ARBA" id="ARBA00023014"/>
    </source>
</evidence>
<evidence type="ECO:0000256" key="8">
    <source>
        <dbReference type="ARBA" id="ARBA00022840"/>
    </source>
</evidence>
<dbReference type="EC" id="2.8.1.-" evidence="13"/>
<keyword evidence="16" id="KW-1185">Reference proteome</keyword>
<proteinExistence type="inferred from homology"/>
<keyword evidence="8 13" id="KW-0067">ATP-binding</keyword>
<feature type="binding site" evidence="13">
    <location>
        <position position="164"/>
    </location>
    <ligand>
        <name>[4Fe-4S] cluster</name>
        <dbReference type="ChEBI" id="CHEBI:49883"/>
    </ligand>
</feature>
<dbReference type="NCBIfam" id="NF007972">
    <property type="entry name" value="PRK10696.1"/>
    <property type="match status" value="1"/>
</dbReference>
<feature type="domain" description="tRNA(Ile)-lysidine/2-thiocytidine synthase N-terminal" evidence="14">
    <location>
        <begin position="83"/>
        <end position="246"/>
    </location>
</feature>
<organism evidence="15 16">
    <name type="scientific">Aggregatibacter actinomycetemcomitans</name>
    <name type="common">Actinobacillus actinomycetemcomitans</name>
    <name type="synonym">Haemophilus actinomycetemcomitans</name>
    <dbReference type="NCBI Taxonomy" id="714"/>
    <lineage>
        <taxon>Bacteria</taxon>
        <taxon>Pseudomonadati</taxon>
        <taxon>Pseudomonadota</taxon>
        <taxon>Gammaproteobacteria</taxon>
        <taxon>Pasteurellales</taxon>
        <taxon>Pasteurellaceae</taxon>
        <taxon>Aggregatibacter</taxon>
    </lineage>
</organism>
<dbReference type="SUPFAM" id="SSF52402">
    <property type="entry name" value="Adenine nucleotide alpha hydrolases-like"/>
    <property type="match status" value="1"/>
</dbReference>
<dbReference type="PANTHER" id="PTHR43686">
    <property type="entry name" value="SULFURTRANSFERASE-RELATED"/>
    <property type="match status" value="1"/>
</dbReference>
<evidence type="ECO:0000256" key="13">
    <source>
        <dbReference type="HAMAP-Rule" id="MF_01850"/>
    </source>
</evidence>
<comment type="subunit">
    <text evidence="13">Homodimer.</text>
</comment>
<comment type="cofactor">
    <cofactor evidence="13">
        <name>Mg(2+)</name>
        <dbReference type="ChEBI" id="CHEBI:18420"/>
    </cofactor>
</comment>
<keyword evidence="11 13" id="KW-0408">Iron</keyword>
<dbReference type="EMBL" id="PCGW01000009">
    <property type="protein sequence ID" value="PHO20607.1"/>
    <property type="molecule type" value="Genomic_DNA"/>
</dbReference>
<comment type="subcellular location">
    <subcellularLocation>
        <location evidence="13">Cytoplasm</location>
    </subcellularLocation>
</comment>
<comment type="similarity">
    <text evidence="13">Belongs to the TtcA family.</text>
</comment>
<dbReference type="HAMAP" id="MF_01850">
    <property type="entry name" value="TtcA"/>
    <property type="match status" value="1"/>
</dbReference>
<evidence type="ECO:0000256" key="4">
    <source>
        <dbReference type="ARBA" id="ARBA00022679"/>
    </source>
</evidence>
<evidence type="ECO:0000256" key="1">
    <source>
        <dbReference type="ARBA" id="ARBA00022485"/>
    </source>
</evidence>
<keyword evidence="6 13" id="KW-0479">Metal-binding</keyword>